<dbReference type="VEuPathDB" id="FungiDB:JI435_401230"/>
<protein>
    <submittedName>
        <fullName evidence="1">Uncharacterized protein</fullName>
    </submittedName>
</protein>
<proteinExistence type="predicted"/>
<organism evidence="1 2">
    <name type="scientific">Phaeosphaeria nodorum (strain SN15 / ATCC MYA-4574 / FGSC 10173)</name>
    <name type="common">Glume blotch fungus</name>
    <name type="synonym">Parastagonospora nodorum</name>
    <dbReference type="NCBI Taxonomy" id="321614"/>
    <lineage>
        <taxon>Eukaryota</taxon>
        <taxon>Fungi</taxon>
        <taxon>Dikarya</taxon>
        <taxon>Ascomycota</taxon>
        <taxon>Pezizomycotina</taxon>
        <taxon>Dothideomycetes</taxon>
        <taxon>Pleosporomycetidae</taxon>
        <taxon>Pleosporales</taxon>
        <taxon>Pleosporineae</taxon>
        <taxon>Phaeosphaeriaceae</taxon>
        <taxon>Parastagonospora</taxon>
    </lineage>
</organism>
<dbReference type="Proteomes" id="UP000663193">
    <property type="component" value="Chromosome 1"/>
</dbReference>
<keyword evidence="2" id="KW-1185">Reference proteome</keyword>
<accession>A0A7U2HX39</accession>
<sequence>MGAKNALQHAVSCITAGAFGAAPRNGCDQEAQVPVNLFLVGLTKLLAAFRQEPPLDVTSATAPPSSQQANN</sequence>
<dbReference type="AlphaFoldDB" id="A0A7U2HX39"/>
<name>A0A7U2HX39_PHANO</name>
<gene>
    <name evidence="1" type="ORF">JI435_401230</name>
</gene>
<dbReference type="EMBL" id="CP069023">
    <property type="protein sequence ID" value="QRC91317.1"/>
    <property type="molecule type" value="Genomic_DNA"/>
</dbReference>
<evidence type="ECO:0000313" key="2">
    <source>
        <dbReference type="Proteomes" id="UP000663193"/>
    </source>
</evidence>
<evidence type="ECO:0000313" key="1">
    <source>
        <dbReference type="EMBL" id="QRC91317.1"/>
    </source>
</evidence>
<reference evidence="2" key="1">
    <citation type="journal article" date="2021" name="BMC Genomics">
        <title>Chromosome-level genome assembly and manually-curated proteome of model necrotroph Parastagonospora nodorum Sn15 reveals a genome-wide trove of candidate effector homologs, and redundancy of virulence-related functions within an accessory chromosome.</title>
        <authorList>
            <person name="Bertazzoni S."/>
            <person name="Jones D.A.B."/>
            <person name="Phan H.T."/>
            <person name="Tan K.-C."/>
            <person name="Hane J.K."/>
        </authorList>
    </citation>
    <scope>NUCLEOTIDE SEQUENCE [LARGE SCALE GENOMIC DNA]</scope>
    <source>
        <strain evidence="2">SN15 / ATCC MYA-4574 / FGSC 10173)</strain>
    </source>
</reference>